<dbReference type="EMBL" id="JAGWCR010000019">
    <property type="protein sequence ID" value="MBS3652107.1"/>
    <property type="molecule type" value="Genomic_DNA"/>
</dbReference>
<evidence type="ECO:0000313" key="2">
    <source>
        <dbReference type="EMBL" id="MBS3652107.1"/>
    </source>
</evidence>
<dbReference type="InterPro" id="IPR027275">
    <property type="entry name" value="PRC-brl_dom"/>
</dbReference>
<dbReference type="Proteomes" id="UP000680348">
    <property type="component" value="Unassembled WGS sequence"/>
</dbReference>
<dbReference type="Pfam" id="PF05239">
    <property type="entry name" value="PRC"/>
    <property type="match status" value="1"/>
</dbReference>
<dbReference type="RefSeq" id="WP_188257659.1">
    <property type="nucleotide sequence ID" value="NZ_JABVCF010000019.1"/>
</dbReference>
<evidence type="ECO:0000313" key="3">
    <source>
        <dbReference type="Proteomes" id="UP000680348"/>
    </source>
</evidence>
<dbReference type="SUPFAM" id="SSF50346">
    <property type="entry name" value="PRC-barrel domain"/>
    <property type="match status" value="1"/>
</dbReference>
<dbReference type="InterPro" id="IPR011033">
    <property type="entry name" value="PRC_barrel-like_sf"/>
</dbReference>
<proteinExistence type="predicted"/>
<accession>A0A942EBL4</accession>
<reference evidence="2" key="1">
    <citation type="submission" date="2021-04" db="EMBL/GenBank/DDBJ databases">
        <title>Pseudaminobacter soli sp. nov., isolated from paddy soil contaminated by heavy metals.</title>
        <authorList>
            <person name="Zhang K."/>
        </authorList>
    </citation>
    <scope>NUCLEOTIDE SEQUENCE</scope>
    <source>
        <strain evidence="2">19-2017</strain>
    </source>
</reference>
<dbReference type="PANTHER" id="PTHR36505">
    <property type="entry name" value="BLR1072 PROTEIN"/>
    <property type="match status" value="1"/>
</dbReference>
<keyword evidence="3" id="KW-1185">Reference proteome</keyword>
<dbReference type="PANTHER" id="PTHR36505:SF1">
    <property type="entry name" value="BLR1072 PROTEIN"/>
    <property type="match status" value="1"/>
</dbReference>
<dbReference type="Gene3D" id="2.30.30.240">
    <property type="entry name" value="PRC-barrel domain"/>
    <property type="match status" value="1"/>
</dbReference>
<sequence>MVTFTRRDCIVPGLGLGAAFVVGATLLSPIPAMSQAVEIVKVDVAAVANGFRVSKMLGSKVTNEKRESIGSLDDLVIDNKKQIFAVLEVGGFLGLGGHLIAVPYDSLKISDDGKKIELPGASRDTLTALTEFHYSS</sequence>
<comment type="caution">
    <text evidence="2">The sequence shown here is derived from an EMBL/GenBank/DDBJ whole genome shotgun (WGS) entry which is preliminary data.</text>
</comment>
<protein>
    <submittedName>
        <fullName evidence="2">PRC-barrel domain-containing protein</fullName>
    </submittedName>
</protein>
<organism evidence="2 3">
    <name type="scientific">Pseudaminobacter soli</name>
    <name type="common">ex Zhang et al. 2022</name>
    <dbReference type="NCBI Taxonomy" id="2831468"/>
    <lineage>
        <taxon>Bacteria</taxon>
        <taxon>Pseudomonadati</taxon>
        <taxon>Pseudomonadota</taxon>
        <taxon>Alphaproteobacteria</taxon>
        <taxon>Hyphomicrobiales</taxon>
        <taxon>Phyllobacteriaceae</taxon>
        <taxon>Pseudaminobacter</taxon>
    </lineage>
</organism>
<feature type="domain" description="PRC-barrel" evidence="1">
    <location>
        <begin position="50"/>
        <end position="118"/>
    </location>
</feature>
<evidence type="ECO:0000259" key="1">
    <source>
        <dbReference type="Pfam" id="PF05239"/>
    </source>
</evidence>
<name>A0A942EBL4_9HYPH</name>
<gene>
    <name evidence="2" type="ORF">KEU06_26255</name>
</gene>
<dbReference type="AlphaFoldDB" id="A0A942EBL4"/>